<proteinExistence type="predicted"/>
<feature type="compositionally biased region" description="Polar residues" evidence="1">
    <location>
        <begin position="132"/>
        <end position="141"/>
    </location>
</feature>
<keyword evidence="4" id="KW-1185">Reference proteome</keyword>
<dbReference type="AlphaFoldDB" id="E3MY53"/>
<name>E3MY53_CAERE</name>
<dbReference type="eggNOG" id="KOG2219">
    <property type="taxonomic scope" value="Eukaryota"/>
</dbReference>
<organism evidence="4">
    <name type="scientific">Caenorhabditis remanei</name>
    <name type="common">Caenorhabditis vulgaris</name>
    <dbReference type="NCBI Taxonomy" id="31234"/>
    <lineage>
        <taxon>Eukaryota</taxon>
        <taxon>Metazoa</taxon>
        <taxon>Ecdysozoa</taxon>
        <taxon>Nematoda</taxon>
        <taxon>Chromadorea</taxon>
        <taxon>Rhabditida</taxon>
        <taxon>Rhabditina</taxon>
        <taxon>Rhabditomorpha</taxon>
        <taxon>Rhabditoidea</taxon>
        <taxon>Rhabditidae</taxon>
        <taxon>Peloderinae</taxon>
        <taxon>Caenorhabditis</taxon>
    </lineage>
</organism>
<accession>E3MY53</accession>
<feature type="domain" description="CLEC16A/TT9 C-terminal" evidence="2">
    <location>
        <begin position="35"/>
        <end position="156"/>
    </location>
</feature>
<evidence type="ECO:0000313" key="4">
    <source>
        <dbReference type="Proteomes" id="UP000008281"/>
    </source>
</evidence>
<dbReference type="Proteomes" id="UP000008281">
    <property type="component" value="Unassembled WGS sequence"/>
</dbReference>
<dbReference type="HOGENOM" id="CLU_1653764_0_0_1"/>
<protein>
    <recommendedName>
        <fullName evidence="2">CLEC16A/TT9 C-terminal domain-containing protein</fullName>
    </recommendedName>
</protein>
<evidence type="ECO:0000256" key="1">
    <source>
        <dbReference type="SAM" id="MobiDB-lite"/>
    </source>
</evidence>
<feature type="region of interest" description="Disordered" evidence="1">
    <location>
        <begin position="108"/>
        <end position="160"/>
    </location>
</feature>
<dbReference type="EMBL" id="DS268494">
    <property type="protein sequence ID" value="EFP11852.1"/>
    <property type="molecule type" value="Genomic_DNA"/>
</dbReference>
<reference evidence="3" key="1">
    <citation type="submission" date="2007-07" db="EMBL/GenBank/DDBJ databases">
        <title>PCAP assembly of the Caenorhabditis remanei genome.</title>
        <authorList>
            <consortium name="The Caenorhabditis remanei Sequencing Consortium"/>
            <person name="Wilson R.K."/>
        </authorList>
    </citation>
    <scope>NUCLEOTIDE SEQUENCE [LARGE SCALE GENOMIC DNA]</scope>
    <source>
        <strain evidence="3">PB4641</strain>
    </source>
</reference>
<dbReference type="OrthoDB" id="294052at2759"/>
<gene>
    <name evidence="3" type="ORF">CRE_29374</name>
</gene>
<sequence>MSNLAPHLGGARLHSITVSSGFDWLKFATCRYTDKRHPVLTAKLVFDDHIRCMAAKQRLTKGRQTARGLKLQAICSALGVPRIDPTTMTSSPRMNPFRIVKGCAPGSVRKTVSTSSGSTASSSNRPGYYSANLRSSVSRNSPVPGVPEDPTQPGTSGRRN</sequence>
<dbReference type="InParanoid" id="E3MY53"/>
<dbReference type="Pfam" id="PF19439">
    <property type="entry name" value="CLEC16A_C"/>
    <property type="match status" value="1"/>
</dbReference>
<dbReference type="STRING" id="31234.E3MY53"/>
<evidence type="ECO:0000313" key="3">
    <source>
        <dbReference type="EMBL" id="EFP11852.1"/>
    </source>
</evidence>
<evidence type="ECO:0000259" key="2">
    <source>
        <dbReference type="Pfam" id="PF19439"/>
    </source>
</evidence>
<feature type="compositionally biased region" description="Low complexity" evidence="1">
    <location>
        <begin position="111"/>
        <end position="123"/>
    </location>
</feature>
<dbReference type="InterPro" id="IPR045820">
    <property type="entry name" value="CLEC16A/TT9_C"/>
</dbReference>